<dbReference type="SUPFAM" id="SSF103473">
    <property type="entry name" value="MFS general substrate transporter"/>
    <property type="match status" value="1"/>
</dbReference>
<dbReference type="NCBIfam" id="TIGR00879">
    <property type="entry name" value="SP"/>
    <property type="match status" value="1"/>
</dbReference>
<evidence type="ECO:0000256" key="5">
    <source>
        <dbReference type="ARBA" id="ARBA00022989"/>
    </source>
</evidence>
<keyword evidence="3 7" id="KW-0813">Transport</keyword>
<evidence type="ECO:0000313" key="10">
    <source>
        <dbReference type="EMBL" id="RFU34871.1"/>
    </source>
</evidence>
<dbReference type="PANTHER" id="PTHR48022">
    <property type="entry name" value="PLASTIDIC GLUCOSE TRANSPORTER 4"/>
    <property type="match status" value="1"/>
</dbReference>
<comment type="caution">
    <text evidence="10">The sequence shown here is derived from an EMBL/GenBank/DDBJ whole genome shotgun (WGS) entry which is preliminary data.</text>
</comment>
<feature type="transmembrane region" description="Helical" evidence="8">
    <location>
        <begin position="367"/>
        <end position="388"/>
    </location>
</feature>
<feature type="transmembrane region" description="Helical" evidence="8">
    <location>
        <begin position="53"/>
        <end position="78"/>
    </location>
</feature>
<proteinExistence type="inferred from homology"/>
<feature type="transmembrane region" description="Helical" evidence="8">
    <location>
        <begin position="270"/>
        <end position="290"/>
    </location>
</feature>
<feature type="transmembrane region" description="Helical" evidence="8">
    <location>
        <begin position="400"/>
        <end position="425"/>
    </location>
</feature>
<dbReference type="PROSITE" id="PS50850">
    <property type="entry name" value="MFS"/>
    <property type="match status" value="1"/>
</dbReference>
<dbReference type="EMBL" id="NCSJ02000015">
    <property type="protein sequence ID" value="RFU34871.1"/>
    <property type="molecule type" value="Genomic_DNA"/>
</dbReference>
<feature type="transmembrane region" description="Helical" evidence="8">
    <location>
        <begin position="431"/>
        <end position="450"/>
    </location>
</feature>
<dbReference type="AlphaFoldDB" id="A0A3E2HPB0"/>
<dbReference type="GO" id="GO:0016020">
    <property type="term" value="C:membrane"/>
    <property type="evidence" value="ECO:0007669"/>
    <property type="project" value="UniProtKB-SubCell"/>
</dbReference>
<dbReference type="InterPro" id="IPR036259">
    <property type="entry name" value="MFS_trans_sf"/>
</dbReference>
<feature type="non-terminal residue" evidence="10">
    <location>
        <position position="1"/>
    </location>
</feature>
<feature type="transmembrane region" description="Helical" evidence="8">
    <location>
        <begin position="85"/>
        <end position="104"/>
    </location>
</feature>
<evidence type="ECO:0000256" key="1">
    <source>
        <dbReference type="ARBA" id="ARBA00004141"/>
    </source>
</evidence>
<dbReference type="InterPro" id="IPR020846">
    <property type="entry name" value="MFS_dom"/>
</dbReference>
<evidence type="ECO:0000256" key="2">
    <source>
        <dbReference type="ARBA" id="ARBA00010992"/>
    </source>
</evidence>
<feature type="transmembrane region" description="Helical" evidence="8">
    <location>
        <begin position="334"/>
        <end position="355"/>
    </location>
</feature>
<dbReference type="InterPro" id="IPR003663">
    <property type="entry name" value="Sugar/inositol_transpt"/>
</dbReference>
<comment type="subcellular location">
    <subcellularLocation>
        <location evidence="1">Membrane</location>
        <topology evidence="1">Multi-pass membrane protein</topology>
    </subcellularLocation>
</comment>
<dbReference type="Pfam" id="PF00083">
    <property type="entry name" value="Sugar_tr"/>
    <property type="match status" value="1"/>
</dbReference>
<dbReference type="InterPro" id="IPR005828">
    <property type="entry name" value="MFS_sugar_transport-like"/>
</dbReference>
<evidence type="ECO:0000256" key="8">
    <source>
        <dbReference type="SAM" id="Phobius"/>
    </source>
</evidence>
<keyword evidence="11" id="KW-1185">Reference proteome</keyword>
<evidence type="ECO:0000256" key="6">
    <source>
        <dbReference type="ARBA" id="ARBA00023136"/>
    </source>
</evidence>
<keyword evidence="5 8" id="KW-1133">Transmembrane helix</keyword>
<dbReference type="Gene3D" id="1.20.1250.20">
    <property type="entry name" value="MFS general substrate transporter like domains"/>
    <property type="match status" value="1"/>
</dbReference>
<comment type="similarity">
    <text evidence="2 7">Belongs to the major facilitator superfamily. Sugar transporter (TC 2.A.1.1) family.</text>
</comment>
<evidence type="ECO:0000256" key="7">
    <source>
        <dbReference type="RuleBase" id="RU003346"/>
    </source>
</evidence>
<feature type="transmembrane region" description="Helical" evidence="8">
    <location>
        <begin position="302"/>
        <end position="322"/>
    </location>
</feature>
<name>A0A3E2HPB0_SCYLI</name>
<feature type="transmembrane region" description="Helical" evidence="8">
    <location>
        <begin position="174"/>
        <end position="196"/>
    </location>
</feature>
<evidence type="ECO:0000259" key="9">
    <source>
        <dbReference type="PROSITE" id="PS50850"/>
    </source>
</evidence>
<dbReference type="GO" id="GO:0005351">
    <property type="term" value="F:carbohydrate:proton symporter activity"/>
    <property type="evidence" value="ECO:0007669"/>
    <property type="project" value="TreeGrafter"/>
</dbReference>
<gene>
    <name evidence="10" type="ORF">B7463_g1442</name>
</gene>
<protein>
    <recommendedName>
        <fullName evidence="9">Major facilitator superfamily (MFS) profile domain-containing protein</fullName>
    </recommendedName>
</protein>
<sequence length="495" mass="54128">MFESKIKGKLLSQILQFCCGLAFCMYGYDAGVLGGVQGTKPYLDALGNPTGQYIIPMIASAYTLAAAVCAIAMMFVGLPFGRRNCVLLGDGLIIVGGIIQSTAFSVPHIIVGRVIAGFGIGCVSSTVPMYLAEMSTEAKERGPQVAVTCALLISGVALAYWIDLGFTQLDSQVSWRFPIGFQAIFALCSAAGIFFLPDTPRWYYAMDRYSEGDAVLMRIYDLPLEHPKLQSTKIEMLASIALENEPKNKFQWHTLIWDNSRLKAGRRIRISFAVLSLQQLMGINMLVYYATIIFSNVGLSDFLSSVLAAVLMTIFAAGTYFTPSTIERIGRRPIMLWTAVVCTICITIFTILIALPNQSKATQWTAIAFLLVYIFSLGYGWEGCAWLYGPEIAPLKYRHLGGAAGAFGQWLFTFITVFGGGIGITASGWKIWLMPVICSAFTVGFVYFMCPETKGKTLEEIDLLFTGEGAFADASEEMAKSDIEGNVVMQEKLSL</sequence>
<keyword evidence="6 8" id="KW-0472">Membrane</keyword>
<dbReference type="PRINTS" id="PR00171">
    <property type="entry name" value="SUGRTRNSPORT"/>
</dbReference>
<feature type="transmembrane region" description="Helical" evidence="8">
    <location>
        <begin position="144"/>
        <end position="162"/>
    </location>
</feature>
<organism evidence="10 11">
    <name type="scientific">Scytalidium lignicola</name>
    <name type="common">Hyphomycete</name>
    <dbReference type="NCBI Taxonomy" id="5539"/>
    <lineage>
        <taxon>Eukaryota</taxon>
        <taxon>Fungi</taxon>
        <taxon>Dikarya</taxon>
        <taxon>Ascomycota</taxon>
        <taxon>Pezizomycotina</taxon>
        <taxon>Leotiomycetes</taxon>
        <taxon>Leotiomycetes incertae sedis</taxon>
        <taxon>Scytalidium</taxon>
    </lineage>
</organism>
<accession>A0A3E2HPB0</accession>
<feature type="non-terminal residue" evidence="10">
    <location>
        <position position="495"/>
    </location>
</feature>
<feature type="transmembrane region" description="Helical" evidence="8">
    <location>
        <begin position="110"/>
        <end position="132"/>
    </location>
</feature>
<reference evidence="10 11" key="1">
    <citation type="submission" date="2018-05" db="EMBL/GenBank/DDBJ databases">
        <title>Draft genome sequence of Scytalidium lignicola DSM 105466, a ubiquitous saprotrophic fungus.</title>
        <authorList>
            <person name="Buettner E."/>
            <person name="Gebauer A.M."/>
            <person name="Hofrichter M."/>
            <person name="Liers C."/>
            <person name="Kellner H."/>
        </authorList>
    </citation>
    <scope>NUCLEOTIDE SEQUENCE [LARGE SCALE GENOMIC DNA]</scope>
    <source>
        <strain evidence="10 11">DSM 105466</strain>
    </source>
</reference>
<evidence type="ECO:0000256" key="4">
    <source>
        <dbReference type="ARBA" id="ARBA00022692"/>
    </source>
</evidence>
<dbReference type="Proteomes" id="UP000258309">
    <property type="component" value="Unassembled WGS sequence"/>
</dbReference>
<dbReference type="PANTHER" id="PTHR48022:SF28">
    <property type="entry name" value="MAJOR FACILITATOR SUPERFAMILY (MFS) PROFILE DOMAIN-CONTAINING PROTEIN-RELATED"/>
    <property type="match status" value="1"/>
</dbReference>
<evidence type="ECO:0000256" key="3">
    <source>
        <dbReference type="ARBA" id="ARBA00022448"/>
    </source>
</evidence>
<dbReference type="OrthoDB" id="6133115at2759"/>
<evidence type="ECO:0000313" key="11">
    <source>
        <dbReference type="Proteomes" id="UP000258309"/>
    </source>
</evidence>
<dbReference type="InterPro" id="IPR050360">
    <property type="entry name" value="MFS_Sugar_Transporters"/>
</dbReference>
<keyword evidence="4 8" id="KW-0812">Transmembrane</keyword>
<feature type="domain" description="Major facilitator superfamily (MFS) profile" evidence="9">
    <location>
        <begin position="15"/>
        <end position="454"/>
    </location>
</feature>